<name>A0A6M5YJB3_9BACT</name>
<accession>A0A6M5YJB3</accession>
<keyword evidence="2" id="KW-0456">Lyase</keyword>
<keyword evidence="1" id="KW-0732">Signal</keyword>
<dbReference type="InterPro" id="IPR052519">
    <property type="entry name" value="Euk-type_GlcNAc_Kinase"/>
</dbReference>
<gene>
    <name evidence="2" type="ORF">FTUN_1577</name>
</gene>
<dbReference type="SUPFAM" id="SSF53067">
    <property type="entry name" value="Actin-like ATPase domain"/>
    <property type="match status" value="1"/>
</dbReference>
<dbReference type="GO" id="GO:0016829">
    <property type="term" value="F:lyase activity"/>
    <property type="evidence" value="ECO:0007669"/>
    <property type="project" value="UniProtKB-KW"/>
</dbReference>
<dbReference type="KEGG" id="ftj:FTUN_1577"/>
<feature type="signal peptide" evidence="1">
    <location>
        <begin position="1"/>
        <end position="20"/>
    </location>
</feature>
<dbReference type="EC" id="4.2.-.-" evidence="2"/>
<evidence type="ECO:0000313" key="2">
    <source>
        <dbReference type="EMBL" id="QJW94058.1"/>
    </source>
</evidence>
<evidence type="ECO:0000256" key="1">
    <source>
        <dbReference type="SAM" id="SignalP"/>
    </source>
</evidence>
<dbReference type="Gene3D" id="3.30.420.40">
    <property type="match status" value="1"/>
</dbReference>
<feature type="chain" id="PRO_5026914991" evidence="1">
    <location>
        <begin position="21"/>
        <end position="111"/>
    </location>
</feature>
<dbReference type="Proteomes" id="UP000503447">
    <property type="component" value="Chromosome"/>
</dbReference>
<organism evidence="2 3">
    <name type="scientific">Frigoriglobus tundricola</name>
    <dbReference type="NCBI Taxonomy" id="2774151"/>
    <lineage>
        <taxon>Bacteria</taxon>
        <taxon>Pseudomonadati</taxon>
        <taxon>Planctomycetota</taxon>
        <taxon>Planctomycetia</taxon>
        <taxon>Gemmatales</taxon>
        <taxon>Gemmataceae</taxon>
        <taxon>Frigoriglobus</taxon>
    </lineage>
</organism>
<dbReference type="AlphaFoldDB" id="A0A6M5YJB3"/>
<evidence type="ECO:0000313" key="3">
    <source>
        <dbReference type="Proteomes" id="UP000503447"/>
    </source>
</evidence>
<protein>
    <submittedName>
        <fullName evidence="2">N-acetylmuramic acid 6-phosphate etherase</fullName>
        <ecNumber evidence="2">4.2.-.-</ecNumber>
    </submittedName>
</protein>
<reference evidence="3" key="1">
    <citation type="submission" date="2020-05" db="EMBL/GenBank/DDBJ databases">
        <title>Frigoriglobus tundricola gen. nov., sp. nov., a psychrotolerant cellulolytic planctomycete of the family Gemmataceae with two divergent copies of 16S rRNA gene.</title>
        <authorList>
            <person name="Kulichevskaya I.S."/>
            <person name="Ivanova A.A."/>
            <person name="Naumoff D.G."/>
            <person name="Beletsky A.V."/>
            <person name="Rijpstra W.I.C."/>
            <person name="Sinninghe Damste J.S."/>
            <person name="Mardanov A.V."/>
            <person name="Ravin N.V."/>
            <person name="Dedysh S.N."/>
        </authorList>
    </citation>
    <scope>NUCLEOTIDE SEQUENCE [LARGE SCALE GENOMIC DNA]</scope>
    <source>
        <strain evidence="3">PL17</strain>
    </source>
</reference>
<dbReference type="EMBL" id="CP053452">
    <property type="protein sequence ID" value="QJW94058.1"/>
    <property type="molecule type" value="Genomic_DNA"/>
</dbReference>
<dbReference type="InterPro" id="IPR043129">
    <property type="entry name" value="ATPase_NBD"/>
</dbReference>
<keyword evidence="3" id="KW-1185">Reference proteome</keyword>
<dbReference type="PANTHER" id="PTHR43190:SF3">
    <property type="entry name" value="N-ACETYL-D-GLUCOSAMINE KINASE"/>
    <property type="match status" value="1"/>
</dbReference>
<proteinExistence type="predicted"/>
<dbReference type="PANTHER" id="PTHR43190">
    <property type="entry name" value="N-ACETYL-D-GLUCOSAMINE KINASE"/>
    <property type="match status" value="1"/>
</dbReference>
<sequence>MVYRGGDRAALAALAPVVLAAAEAGDPVADQIVCDAASELAAATAAAARHLNFGAAFPVAMAGGLLAAPDYRERFLSALAARGLAVGPGALVTEPAEGAVRLALDTITSST</sequence>